<dbReference type="RefSeq" id="WP_123857182.1">
    <property type="nucleotide sequence ID" value="NZ_CP033923.1"/>
</dbReference>
<evidence type="ECO:0008006" key="4">
    <source>
        <dbReference type="Google" id="ProtNLM"/>
    </source>
</evidence>
<keyword evidence="3" id="KW-1185">Reference proteome</keyword>
<accession>A0AAD1DQ81</accession>
<feature type="signal peptide" evidence="1">
    <location>
        <begin position="1"/>
        <end position="27"/>
    </location>
</feature>
<protein>
    <recommendedName>
        <fullName evidence="4">Lipoprotein</fullName>
    </recommendedName>
</protein>
<feature type="chain" id="PRO_5042099095" description="Lipoprotein" evidence="1">
    <location>
        <begin position="28"/>
        <end position="192"/>
    </location>
</feature>
<sequence>MRLRKRKIKYNLGLGLLPLLVVFSCNSLDKDEYKILNTVVDMHIHPEMDTARLREMLKMDYPVFIKELNLAKEEMSTMPYTFALSDTIYPVILPASLKEDLHTKLFFSEIEDRSDKPLLADFNQLKFKKNLKRIPKAVNGANYIGQFKLHRVLFDKTKERAYVQIETPLNNYPSFVGIPFKKVKGEWVVGDQ</sequence>
<name>A0AAD1DQ81_CHRNA</name>
<dbReference type="Proteomes" id="UP000278288">
    <property type="component" value="Chromosome"/>
</dbReference>
<proteinExistence type="predicted"/>
<dbReference type="AlphaFoldDB" id="A0AAD1DQ81"/>
<keyword evidence="1" id="KW-0732">Signal</keyword>
<evidence type="ECO:0000256" key="1">
    <source>
        <dbReference type="SAM" id="SignalP"/>
    </source>
</evidence>
<dbReference type="PROSITE" id="PS51257">
    <property type="entry name" value="PROKAR_LIPOPROTEIN"/>
    <property type="match status" value="1"/>
</dbReference>
<reference evidence="2 3" key="1">
    <citation type="submission" date="2018-11" db="EMBL/GenBank/DDBJ databases">
        <title>Proposal to divide the Flavobacteriaceae and reorganize its genera based on Amino Acid Identity values calculated from whole genome sequences.</title>
        <authorList>
            <person name="Nicholson A.C."/>
            <person name="Gulvik C.A."/>
            <person name="Whitney A.M."/>
            <person name="Humrighouse B.W."/>
            <person name="Bell M."/>
            <person name="Holmes B."/>
            <person name="Steigerwalt A.G."/>
            <person name="Villarma A."/>
            <person name="Sheth M."/>
            <person name="Batra D."/>
            <person name="Pryor J."/>
            <person name="Bernardet J.-F."/>
            <person name="Hugo C."/>
            <person name="Kampfer P."/>
            <person name="Newman J."/>
            <person name="McQuiston J.R."/>
        </authorList>
    </citation>
    <scope>NUCLEOTIDE SEQUENCE [LARGE SCALE GENOMIC DNA]</scope>
    <source>
        <strain evidence="2 3">G0041</strain>
    </source>
</reference>
<organism evidence="2 3">
    <name type="scientific">Chryseobacterium nakagawai</name>
    <dbReference type="NCBI Taxonomy" id="1241982"/>
    <lineage>
        <taxon>Bacteria</taxon>
        <taxon>Pseudomonadati</taxon>
        <taxon>Bacteroidota</taxon>
        <taxon>Flavobacteriia</taxon>
        <taxon>Flavobacteriales</taxon>
        <taxon>Weeksellaceae</taxon>
        <taxon>Chryseobacterium group</taxon>
        <taxon>Chryseobacterium</taxon>
    </lineage>
</organism>
<gene>
    <name evidence="2" type="ORF">EG343_07410</name>
</gene>
<evidence type="ECO:0000313" key="2">
    <source>
        <dbReference type="EMBL" id="AZA90456.1"/>
    </source>
</evidence>
<dbReference type="EMBL" id="CP033923">
    <property type="protein sequence ID" value="AZA90456.1"/>
    <property type="molecule type" value="Genomic_DNA"/>
</dbReference>
<dbReference type="KEGG" id="cnk:EG343_07410"/>
<evidence type="ECO:0000313" key="3">
    <source>
        <dbReference type="Proteomes" id="UP000278288"/>
    </source>
</evidence>